<dbReference type="Proteomes" id="UP000253208">
    <property type="component" value="Unassembled WGS sequence"/>
</dbReference>
<feature type="transmembrane region" description="Helical" evidence="1">
    <location>
        <begin position="37"/>
        <end position="64"/>
    </location>
</feature>
<keyword evidence="1" id="KW-0472">Membrane</keyword>
<sequence length="110" mass="12121">MTRKTVMRRETEVVVVEEKLTPRKEAIKRRVKLERCIAAGINLGAMILTGGALVKIGLMVFAVMDSRTGGLGGEVLVFPALAMMFLWGREIGLREARQEAEAIEDNGGEY</sequence>
<organism evidence="2 3">
    <name type="scientific">Blautia obeum</name>
    <dbReference type="NCBI Taxonomy" id="40520"/>
    <lineage>
        <taxon>Bacteria</taxon>
        <taxon>Bacillati</taxon>
        <taxon>Bacillota</taxon>
        <taxon>Clostridia</taxon>
        <taxon>Lachnospirales</taxon>
        <taxon>Lachnospiraceae</taxon>
        <taxon>Blautia</taxon>
    </lineage>
</organism>
<feature type="transmembrane region" description="Helical" evidence="1">
    <location>
        <begin position="70"/>
        <end position="88"/>
    </location>
</feature>
<keyword evidence="1" id="KW-1133">Transmembrane helix</keyword>
<proteinExistence type="predicted"/>
<name>A0A367G4V0_9FIRM</name>
<protein>
    <submittedName>
        <fullName evidence="2">Uncharacterized protein</fullName>
    </submittedName>
</protein>
<dbReference type="AlphaFoldDB" id="A0A367G4V0"/>
<evidence type="ECO:0000313" key="2">
    <source>
        <dbReference type="EMBL" id="RCH44909.1"/>
    </source>
</evidence>
<comment type="caution">
    <text evidence="2">The sequence shown here is derived from an EMBL/GenBank/DDBJ whole genome shotgun (WGS) entry which is preliminary data.</text>
</comment>
<reference evidence="2 3" key="1">
    <citation type="submission" date="2018-02" db="EMBL/GenBank/DDBJ databases">
        <title>Complete genome sequencing of Faecalibacterium prausnitzii strains isolated from the human gut.</title>
        <authorList>
            <person name="Fitzgerald B.C."/>
            <person name="Shkoporov A.N."/>
            <person name="Ross P.R."/>
            <person name="Hill C."/>
        </authorList>
    </citation>
    <scope>NUCLEOTIDE SEQUENCE [LARGE SCALE GENOMIC DNA]</scope>
    <source>
        <strain evidence="2 3">APC942/31-1</strain>
    </source>
</reference>
<gene>
    <name evidence="2" type="ORF">C4886_05520</name>
</gene>
<evidence type="ECO:0000313" key="3">
    <source>
        <dbReference type="Proteomes" id="UP000253208"/>
    </source>
</evidence>
<dbReference type="EMBL" id="PSQG01000006">
    <property type="protein sequence ID" value="RCH44909.1"/>
    <property type="molecule type" value="Genomic_DNA"/>
</dbReference>
<dbReference type="RefSeq" id="WP_114001903.1">
    <property type="nucleotide sequence ID" value="NZ_PSQG01000006.1"/>
</dbReference>
<evidence type="ECO:0000256" key="1">
    <source>
        <dbReference type="SAM" id="Phobius"/>
    </source>
</evidence>
<accession>A0A367G4V0</accession>
<keyword evidence="1" id="KW-0812">Transmembrane</keyword>